<proteinExistence type="inferred from homology"/>
<keyword evidence="7 8" id="KW-0456">Lyase</keyword>
<dbReference type="HAMAP" id="MF_00134_B">
    <property type="entry name" value="IGPS_B"/>
    <property type="match status" value="1"/>
</dbReference>
<dbReference type="CDD" id="cd00331">
    <property type="entry name" value="IGPS"/>
    <property type="match status" value="1"/>
</dbReference>
<dbReference type="FunFam" id="3.20.20.70:FF:000024">
    <property type="entry name" value="Indole-3-glycerol phosphate synthase"/>
    <property type="match status" value="1"/>
</dbReference>
<dbReference type="OrthoDB" id="9804217at2"/>
<dbReference type="EMBL" id="LWRY01000187">
    <property type="protein sequence ID" value="OCX69875.1"/>
    <property type="molecule type" value="Genomic_DNA"/>
</dbReference>
<evidence type="ECO:0000259" key="9">
    <source>
        <dbReference type="Pfam" id="PF00218"/>
    </source>
</evidence>
<dbReference type="GO" id="GO:0004425">
    <property type="term" value="F:indole-3-glycerol-phosphate synthase activity"/>
    <property type="evidence" value="ECO:0007669"/>
    <property type="project" value="UniProtKB-UniRule"/>
</dbReference>
<dbReference type="GeneID" id="60697867"/>
<organism evidence="10 11">
    <name type="scientific">Acidithiobacillus thiooxidans</name>
    <name type="common">Thiobacillus thiooxidans</name>
    <dbReference type="NCBI Taxonomy" id="930"/>
    <lineage>
        <taxon>Bacteria</taxon>
        <taxon>Pseudomonadati</taxon>
        <taxon>Pseudomonadota</taxon>
        <taxon>Acidithiobacillia</taxon>
        <taxon>Acidithiobacillales</taxon>
        <taxon>Acidithiobacillaceae</taxon>
        <taxon>Acidithiobacillus</taxon>
    </lineage>
</organism>
<dbReference type="PANTHER" id="PTHR22854:SF2">
    <property type="entry name" value="INDOLE-3-GLYCEROL-PHOSPHATE SYNTHASE"/>
    <property type="match status" value="1"/>
</dbReference>
<protein>
    <recommendedName>
        <fullName evidence="8">Indole-3-glycerol phosphate synthase</fullName>
        <shortName evidence="8">IGPS</shortName>
        <ecNumber evidence="8">4.1.1.48</ecNumber>
    </recommendedName>
</protein>
<dbReference type="PROSITE" id="PS00614">
    <property type="entry name" value="IGPS"/>
    <property type="match status" value="1"/>
</dbReference>
<dbReference type="Pfam" id="PF00218">
    <property type="entry name" value="IGPS"/>
    <property type="match status" value="1"/>
</dbReference>
<evidence type="ECO:0000256" key="8">
    <source>
        <dbReference type="HAMAP-Rule" id="MF_00134"/>
    </source>
</evidence>
<dbReference type="UniPathway" id="UPA00035">
    <property type="reaction ID" value="UER00043"/>
</dbReference>
<dbReference type="InterPro" id="IPR045186">
    <property type="entry name" value="Indole-3-glycerol_P_synth"/>
</dbReference>
<reference evidence="10" key="1">
    <citation type="journal article" date="2016" name="Int. J. Mol. Sci.">
        <title>Comparative genomics of the extreme acidophile Acidithiobacillus thiooxidans reveals intraspecific divergence and niche adaptation.</title>
        <authorList>
            <person name="Zhang X."/>
            <person name="Feng X."/>
            <person name="Tao J."/>
            <person name="Ma L."/>
            <person name="Xiao Y."/>
            <person name="Liang Y."/>
            <person name="Liu X."/>
            <person name="Yin H."/>
        </authorList>
    </citation>
    <scope>NUCLEOTIDE SEQUENCE [LARGE SCALE GENOMIC DNA]</scope>
    <source>
        <strain evidence="10">DXS-W</strain>
    </source>
</reference>
<gene>
    <name evidence="8 10" type="primary">trpC</name>
    <name evidence="10" type="ORF">A6M23_14635</name>
</gene>
<keyword evidence="6 8" id="KW-0057">Aromatic amino acid biosynthesis</keyword>
<keyword evidence="5 8" id="KW-0822">Tryptophan biosynthesis</keyword>
<evidence type="ECO:0000256" key="5">
    <source>
        <dbReference type="ARBA" id="ARBA00022822"/>
    </source>
</evidence>
<evidence type="ECO:0000256" key="7">
    <source>
        <dbReference type="ARBA" id="ARBA00023239"/>
    </source>
</evidence>
<dbReference type="InterPro" id="IPR013785">
    <property type="entry name" value="Aldolase_TIM"/>
</dbReference>
<dbReference type="SUPFAM" id="SSF51366">
    <property type="entry name" value="Ribulose-phoshate binding barrel"/>
    <property type="match status" value="1"/>
</dbReference>
<dbReference type="PANTHER" id="PTHR22854">
    <property type="entry name" value="TRYPTOPHAN BIOSYNTHESIS PROTEIN"/>
    <property type="match status" value="1"/>
</dbReference>
<dbReference type="InterPro" id="IPR013798">
    <property type="entry name" value="Indole-3-glycerol_P_synth_dom"/>
</dbReference>
<evidence type="ECO:0000256" key="4">
    <source>
        <dbReference type="ARBA" id="ARBA00022793"/>
    </source>
</evidence>
<evidence type="ECO:0000313" key="10">
    <source>
        <dbReference type="EMBL" id="OCX69875.1"/>
    </source>
</evidence>
<comment type="caution">
    <text evidence="10">The sequence shown here is derived from an EMBL/GenBank/DDBJ whole genome shotgun (WGS) entry which is preliminary data.</text>
</comment>
<keyword evidence="11" id="KW-1185">Reference proteome</keyword>
<dbReference type="InterPro" id="IPR001468">
    <property type="entry name" value="Indole-3-GlycerolPSynthase_CS"/>
</dbReference>
<evidence type="ECO:0000256" key="3">
    <source>
        <dbReference type="ARBA" id="ARBA00022605"/>
    </source>
</evidence>
<dbReference type="EC" id="4.1.1.48" evidence="8"/>
<dbReference type="NCBIfam" id="NF001377">
    <property type="entry name" value="PRK00278.2-4"/>
    <property type="match status" value="1"/>
</dbReference>
<comment type="pathway">
    <text evidence="2 8">Amino-acid biosynthesis; L-tryptophan biosynthesis; L-tryptophan from chorismate: step 4/5.</text>
</comment>
<keyword evidence="3 8" id="KW-0028">Amino-acid biosynthesis</keyword>
<comment type="similarity">
    <text evidence="8">Belongs to the TrpC family.</text>
</comment>
<evidence type="ECO:0000256" key="1">
    <source>
        <dbReference type="ARBA" id="ARBA00001633"/>
    </source>
</evidence>
<dbReference type="NCBIfam" id="NF001373">
    <property type="entry name" value="PRK00278.1-6"/>
    <property type="match status" value="1"/>
</dbReference>
<dbReference type="Proteomes" id="UP000095008">
    <property type="component" value="Unassembled WGS sequence"/>
</dbReference>
<feature type="domain" description="Indole-3-glycerol phosphate synthase" evidence="9">
    <location>
        <begin position="5"/>
        <end position="259"/>
    </location>
</feature>
<name>A0A1C2IPH4_ACITH</name>
<dbReference type="AlphaFoldDB" id="A0A1C2IPH4"/>
<evidence type="ECO:0000256" key="6">
    <source>
        <dbReference type="ARBA" id="ARBA00023141"/>
    </source>
</evidence>
<dbReference type="RefSeq" id="WP_031573869.1">
    <property type="nucleotide sequence ID" value="NZ_JAAOMO010000030.1"/>
</dbReference>
<dbReference type="GO" id="GO:0000162">
    <property type="term" value="P:L-tryptophan biosynthetic process"/>
    <property type="evidence" value="ECO:0007669"/>
    <property type="project" value="UniProtKB-UniRule"/>
</dbReference>
<evidence type="ECO:0000313" key="11">
    <source>
        <dbReference type="Proteomes" id="UP000095008"/>
    </source>
</evidence>
<sequence>MTDILQEIITRKHAEIIERKARLGLAELQESVALSGPARDFIGSIRSKIGAGQAAVIAEIKKASPSAGIIREDFNPVSIAQDYAAHGAACLSVLTDEHYFQGADIYLTAAREACSVPVLRKDFCIDPYQVWEARAIGADAILLIVAALSDEQLQTLEESAHYLGMAVLVEVHNSAELQRALKLRTPLIGINNRDLHRFVTDIETTLQLLPQIPEDRIVVTESGIRQVEDVLQLRAADVNAFLVGEVFMREAQPGAALSKLFGLLDAHIVI</sequence>
<comment type="catalytic activity">
    <reaction evidence="1 8">
        <text>1-(2-carboxyphenylamino)-1-deoxy-D-ribulose 5-phosphate + H(+) = (1S,2R)-1-C-(indol-3-yl)glycerol 3-phosphate + CO2 + H2O</text>
        <dbReference type="Rhea" id="RHEA:23476"/>
        <dbReference type="ChEBI" id="CHEBI:15377"/>
        <dbReference type="ChEBI" id="CHEBI:15378"/>
        <dbReference type="ChEBI" id="CHEBI:16526"/>
        <dbReference type="ChEBI" id="CHEBI:58613"/>
        <dbReference type="ChEBI" id="CHEBI:58866"/>
        <dbReference type="EC" id="4.1.1.48"/>
    </reaction>
</comment>
<dbReference type="GO" id="GO:0004640">
    <property type="term" value="F:phosphoribosylanthranilate isomerase activity"/>
    <property type="evidence" value="ECO:0007669"/>
    <property type="project" value="TreeGrafter"/>
</dbReference>
<dbReference type="InterPro" id="IPR011060">
    <property type="entry name" value="RibuloseP-bd_barrel"/>
</dbReference>
<accession>A0A1C2IPH4</accession>
<keyword evidence="4 8" id="KW-0210">Decarboxylase</keyword>
<evidence type="ECO:0000256" key="2">
    <source>
        <dbReference type="ARBA" id="ARBA00004696"/>
    </source>
</evidence>
<dbReference type="Gene3D" id="3.20.20.70">
    <property type="entry name" value="Aldolase class I"/>
    <property type="match status" value="1"/>
</dbReference>